<dbReference type="InterPro" id="IPR003599">
    <property type="entry name" value="Ig_sub"/>
</dbReference>
<evidence type="ECO:0000256" key="4">
    <source>
        <dbReference type="ARBA" id="ARBA00022729"/>
    </source>
</evidence>
<comment type="subcellular location">
    <subcellularLocation>
        <location evidence="1">Cell membrane</location>
        <topology evidence="1">Single-pass type I membrane protein</topology>
    </subcellularLocation>
</comment>
<dbReference type="InterPro" id="IPR039293">
    <property type="entry name" value="TMEM81"/>
</dbReference>
<feature type="chain" id="PRO_5017253444" description="Transmembrane protein 81" evidence="11">
    <location>
        <begin position="30"/>
        <end position="281"/>
    </location>
</feature>
<dbReference type="PANTHER" id="PTHR35670">
    <property type="entry name" value="TRANSMEMBRANE PROTEIN 81"/>
    <property type="match status" value="1"/>
</dbReference>
<dbReference type="Ensembl" id="ENSSPAT00000002682.1">
    <property type="protein sequence ID" value="ENSSPAP00000002640.1"/>
    <property type="gene ID" value="ENSSPAG00000002026.1"/>
</dbReference>
<sequence length="281" mass="31929">FCRFTINMQHGSVGFYLLVLLLFHPLSLTDLEEVDEVPVEVVTNSSPCSTTCGLGVKTQTLCFLQDGKTAMEETKGGTTVRQRHLRHLTQRNCLESWQCGLRTMTVTSGQKVEIDCLGEINGVICLFVRRRVSWRYARGVISSDDSLFARWEAPQLDRVILNPVREEDAGTYRCDVQDAAFRRVKRIYWGIRVLPVGILNLDYESSEAQWESTGNHQSRTVPQQSPLLLLMAHFCIIKPTMTEHLCLWLITLFICRILGGAKANKRLRGNNRNTITPICLQ</sequence>
<dbReference type="AlphaFoldDB" id="A0A3B4Z1V1"/>
<dbReference type="PROSITE" id="PS50835">
    <property type="entry name" value="IG_LIKE"/>
    <property type="match status" value="1"/>
</dbReference>
<evidence type="ECO:0000259" key="12">
    <source>
        <dbReference type="PROSITE" id="PS50835"/>
    </source>
</evidence>
<evidence type="ECO:0000256" key="10">
    <source>
        <dbReference type="ARBA" id="ARBA00050022"/>
    </source>
</evidence>
<evidence type="ECO:0000256" key="3">
    <source>
        <dbReference type="ARBA" id="ARBA00022692"/>
    </source>
</evidence>
<keyword evidence="8" id="KW-0393">Immunoglobulin domain</keyword>
<evidence type="ECO:0000256" key="5">
    <source>
        <dbReference type="ARBA" id="ARBA00022989"/>
    </source>
</evidence>
<dbReference type="InterPro" id="IPR013783">
    <property type="entry name" value="Ig-like_fold"/>
</dbReference>
<accession>A0A3B4Z1V1</accession>
<dbReference type="InterPro" id="IPR036179">
    <property type="entry name" value="Ig-like_dom_sf"/>
</dbReference>
<dbReference type="SUPFAM" id="SSF48726">
    <property type="entry name" value="Immunoglobulin"/>
    <property type="match status" value="1"/>
</dbReference>
<name>A0A3B4Z1V1_9TELE</name>
<keyword evidence="3" id="KW-0812">Transmembrane</keyword>
<evidence type="ECO:0000256" key="8">
    <source>
        <dbReference type="ARBA" id="ARBA00023319"/>
    </source>
</evidence>
<feature type="signal peptide" evidence="11">
    <location>
        <begin position="1"/>
        <end position="29"/>
    </location>
</feature>
<evidence type="ECO:0000256" key="1">
    <source>
        <dbReference type="ARBA" id="ARBA00004251"/>
    </source>
</evidence>
<organism evidence="13">
    <name type="scientific">Stegastes partitus</name>
    <name type="common">bicolor damselfish</name>
    <dbReference type="NCBI Taxonomy" id="144197"/>
    <lineage>
        <taxon>Eukaryota</taxon>
        <taxon>Metazoa</taxon>
        <taxon>Chordata</taxon>
        <taxon>Craniata</taxon>
        <taxon>Vertebrata</taxon>
        <taxon>Euteleostomi</taxon>
        <taxon>Actinopterygii</taxon>
        <taxon>Neopterygii</taxon>
        <taxon>Teleostei</taxon>
        <taxon>Neoteleostei</taxon>
        <taxon>Acanthomorphata</taxon>
        <taxon>Ovalentaria</taxon>
        <taxon>Pomacentridae</taxon>
        <taxon>Stegastes</taxon>
    </lineage>
</organism>
<keyword evidence="4 11" id="KW-0732">Signal</keyword>
<feature type="domain" description="Ig-like" evidence="12">
    <location>
        <begin position="106"/>
        <end position="185"/>
    </location>
</feature>
<evidence type="ECO:0000313" key="13">
    <source>
        <dbReference type="Ensembl" id="ENSSPAP00000002640.1"/>
    </source>
</evidence>
<dbReference type="Gene3D" id="2.60.40.10">
    <property type="entry name" value="Immunoglobulins"/>
    <property type="match status" value="1"/>
</dbReference>
<keyword evidence="2" id="KW-1003">Cell membrane</keyword>
<evidence type="ECO:0000256" key="11">
    <source>
        <dbReference type="SAM" id="SignalP"/>
    </source>
</evidence>
<comment type="function">
    <text evidence="9">Essential fertilization factor required for male fertility. Part of a conserved trimeric sperm complex with the essential fertilization factors IZUMO1 and SPACA6 which bridges sperm and oocyte membranes during fertilization by binding to IZUMO1R/JUNO on the oocyte.</text>
</comment>
<dbReference type="PANTHER" id="PTHR35670:SF1">
    <property type="entry name" value="TRANSMEMBRANE PROTEIN 81"/>
    <property type="match status" value="1"/>
</dbReference>
<dbReference type="GeneTree" id="ENSGT00390000006349"/>
<proteinExistence type="predicted"/>
<dbReference type="SMART" id="SM00409">
    <property type="entry name" value="IG"/>
    <property type="match status" value="1"/>
</dbReference>
<evidence type="ECO:0000256" key="7">
    <source>
        <dbReference type="ARBA" id="ARBA00023157"/>
    </source>
</evidence>
<reference evidence="13" key="1">
    <citation type="submission" date="2023-09" db="UniProtKB">
        <authorList>
            <consortium name="Ensembl"/>
        </authorList>
    </citation>
    <scope>IDENTIFICATION</scope>
</reference>
<keyword evidence="5" id="KW-1133">Transmembrane helix</keyword>
<evidence type="ECO:0000256" key="6">
    <source>
        <dbReference type="ARBA" id="ARBA00023136"/>
    </source>
</evidence>
<evidence type="ECO:0000256" key="9">
    <source>
        <dbReference type="ARBA" id="ARBA00049937"/>
    </source>
</evidence>
<protein>
    <recommendedName>
        <fullName evidence="10">Transmembrane protein 81</fullName>
    </recommendedName>
</protein>
<evidence type="ECO:0000256" key="2">
    <source>
        <dbReference type="ARBA" id="ARBA00022475"/>
    </source>
</evidence>
<keyword evidence="6" id="KW-0472">Membrane</keyword>
<dbReference type="GO" id="GO:0005886">
    <property type="term" value="C:plasma membrane"/>
    <property type="evidence" value="ECO:0007669"/>
    <property type="project" value="UniProtKB-SubCell"/>
</dbReference>
<keyword evidence="7" id="KW-1015">Disulfide bond</keyword>
<dbReference type="InterPro" id="IPR007110">
    <property type="entry name" value="Ig-like_dom"/>
</dbReference>